<feature type="coiled-coil region" evidence="8">
    <location>
        <begin position="81"/>
        <end position="145"/>
    </location>
</feature>
<evidence type="ECO:0000259" key="10">
    <source>
        <dbReference type="Pfam" id="PF18517"/>
    </source>
</evidence>
<evidence type="ECO:0000256" key="3">
    <source>
        <dbReference type="ARBA" id="ARBA00016093"/>
    </source>
</evidence>
<evidence type="ECO:0000256" key="7">
    <source>
        <dbReference type="ARBA" id="ARBA00023254"/>
    </source>
</evidence>
<dbReference type="Proteomes" id="UP000694865">
    <property type="component" value="Unplaced"/>
</dbReference>
<dbReference type="Pfam" id="PF07106">
    <property type="entry name" value="WHD_TBPIP"/>
    <property type="match status" value="1"/>
</dbReference>
<dbReference type="InterPro" id="IPR040661">
    <property type="entry name" value="LZ3wCH"/>
</dbReference>
<name>A0ABM0M230_SACKO</name>
<protein>
    <recommendedName>
        <fullName evidence="3">Homologous-pairing protein 2 homolog</fullName>
    </recommendedName>
</protein>
<evidence type="ECO:0000256" key="6">
    <source>
        <dbReference type="ARBA" id="ARBA00023242"/>
    </source>
</evidence>
<dbReference type="GeneID" id="102801702"/>
<evidence type="ECO:0000256" key="4">
    <source>
        <dbReference type="ARBA" id="ARBA00023054"/>
    </source>
</evidence>
<evidence type="ECO:0000259" key="9">
    <source>
        <dbReference type="Pfam" id="PF07106"/>
    </source>
</evidence>
<evidence type="ECO:0000256" key="5">
    <source>
        <dbReference type="ARBA" id="ARBA00023172"/>
    </source>
</evidence>
<proteinExistence type="inferred from homology"/>
<keyword evidence="6" id="KW-0539">Nucleus</keyword>
<reference evidence="12" key="1">
    <citation type="submission" date="2025-08" db="UniProtKB">
        <authorList>
            <consortium name="RefSeq"/>
        </authorList>
    </citation>
    <scope>IDENTIFICATION</scope>
    <source>
        <tissue evidence="12">Testes</tissue>
    </source>
</reference>
<keyword evidence="7" id="KW-0469">Meiosis</keyword>
<evidence type="ECO:0000256" key="8">
    <source>
        <dbReference type="SAM" id="Coils"/>
    </source>
</evidence>
<comment type="subcellular location">
    <subcellularLocation>
        <location evidence="1">Nucleus</location>
    </subcellularLocation>
</comment>
<dbReference type="Gene3D" id="1.10.10.10">
    <property type="entry name" value="Winged helix-like DNA-binding domain superfamily/Winged helix DNA-binding domain"/>
    <property type="match status" value="1"/>
</dbReference>
<dbReference type="PANTHER" id="PTHR15938:SF0">
    <property type="entry name" value="HOMOLOGOUS-PAIRING PROTEIN 2 HOMOLOG"/>
    <property type="match status" value="1"/>
</dbReference>
<keyword evidence="4 8" id="KW-0175">Coiled coil</keyword>
<organism evidence="11 12">
    <name type="scientific">Saccoglossus kowalevskii</name>
    <name type="common">Acorn worm</name>
    <dbReference type="NCBI Taxonomy" id="10224"/>
    <lineage>
        <taxon>Eukaryota</taxon>
        <taxon>Metazoa</taxon>
        <taxon>Hemichordata</taxon>
        <taxon>Enteropneusta</taxon>
        <taxon>Harrimaniidae</taxon>
        <taxon>Saccoglossus</taxon>
    </lineage>
</organism>
<feature type="domain" description="Leucine zipper with capping helix" evidence="10">
    <location>
        <begin position="149"/>
        <end position="205"/>
    </location>
</feature>
<accession>A0ABM0M230</accession>
<keyword evidence="11" id="KW-1185">Reference proteome</keyword>
<dbReference type="Pfam" id="PF18517">
    <property type="entry name" value="LZ3wCH"/>
    <property type="match status" value="1"/>
</dbReference>
<keyword evidence="5" id="KW-0233">DNA recombination</keyword>
<feature type="domain" description="Homologous-pairing protein 2 winged helix" evidence="9">
    <location>
        <begin position="8"/>
        <end position="68"/>
    </location>
</feature>
<gene>
    <name evidence="12" type="primary">LOC102801702</name>
</gene>
<evidence type="ECO:0000256" key="2">
    <source>
        <dbReference type="ARBA" id="ARBA00007922"/>
    </source>
</evidence>
<comment type="similarity">
    <text evidence="2">Belongs to the HOP2 family.</text>
</comment>
<dbReference type="InterPro" id="IPR036388">
    <property type="entry name" value="WH-like_DNA-bd_sf"/>
</dbReference>
<dbReference type="PANTHER" id="PTHR15938">
    <property type="entry name" value="TBP-1 INTERACTING PROTEIN"/>
    <property type="match status" value="1"/>
</dbReference>
<evidence type="ECO:0000313" key="12">
    <source>
        <dbReference type="RefSeq" id="XP_006814071.1"/>
    </source>
</evidence>
<evidence type="ECO:0000256" key="1">
    <source>
        <dbReference type="ARBA" id="ARBA00004123"/>
    </source>
</evidence>
<evidence type="ECO:0000313" key="11">
    <source>
        <dbReference type="Proteomes" id="UP000694865"/>
    </source>
</evidence>
<dbReference type="InterPro" id="IPR010776">
    <property type="entry name" value="Hop2_WH_dom"/>
</dbReference>
<sequence length="212" mass="24563">MSKSKEIEAATGVLNYLNQNNRPYSAVDIFNNLHKEYGKTAVVRSLEDLANNGKIREKVYGKQKVYVADQSQFPTVEENELKEMDLKIAQLKEKVQASETEARKMENVLHGLNSTMKTEDVKSKLLETTKECKQYKERIDKLMSADNHIAPEEKNKIYSDHKTFVKEWRKRKRMATEITNAILEGYPKTKKQLFEDIGLETDEEYSVKPPDI</sequence>
<dbReference type="RefSeq" id="XP_006814071.1">
    <property type="nucleotide sequence ID" value="XM_006814008.1"/>
</dbReference>